<organism evidence="3 4">
    <name type="scientific">Albidovulum aquaemixtae</name>
    <dbReference type="NCBI Taxonomy" id="1542388"/>
    <lineage>
        <taxon>Bacteria</taxon>
        <taxon>Pseudomonadati</taxon>
        <taxon>Pseudomonadota</taxon>
        <taxon>Alphaproteobacteria</taxon>
        <taxon>Rhodobacterales</taxon>
        <taxon>Paracoccaceae</taxon>
        <taxon>Albidovulum</taxon>
    </lineage>
</organism>
<feature type="domain" description="CBU-0592-like" evidence="2">
    <location>
        <begin position="8"/>
        <end position="83"/>
    </location>
</feature>
<dbReference type="Pfam" id="PF26604">
    <property type="entry name" value="CBU_0592"/>
    <property type="match status" value="1"/>
</dbReference>
<accession>A0A2R8B2R1</accession>
<sequence>MLAEMTLIDWLGVVGSFVIAGAYLAVSRGWVDGRLPAFNLMNLGGAGLILWSLYYRPNAGAILIEVLWVAIALLALFNYVRNR</sequence>
<proteinExistence type="predicted"/>
<name>A0A2R8B2R1_9RHOB</name>
<dbReference type="NCBIfam" id="NF047864">
    <property type="entry name" value="CBU_0592_membra"/>
    <property type="match status" value="1"/>
</dbReference>
<dbReference type="Proteomes" id="UP000244924">
    <property type="component" value="Unassembled WGS sequence"/>
</dbReference>
<feature type="transmembrane region" description="Helical" evidence="1">
    <location>
        <begin position="38"/>
        <end position="55"/>
    </location>
</feature>
<reference evidence="3 4" key="1">
    <citation type="submission" date="2018-03" db="EMBL/GenBank/DDBJ databases">
        <authorList>
            <person name="Keele B.F."/>
        </authorList>
    </citation>
    <scope>NUCLEOTIDE SEQUENCE [LARGE SCALE GENOMIC DNA]</scope>
    <source>
        <strain evidence="3 4">CECT 8626</strain>
    </source>
</reference>
<gene>
    <name evidence="3" type="ORF">DEA8626_00344</name>
</gene>
<feature type="transmembrane region" description="Helical" evidence="1">
    <location>
        <begin position="6"/>
        <end position="26"/>
    </location>
</feature>
<keyword evidence="1" id="KW-1133">Transmembrane helix</keyword>
<evidence type="ECO:0000313" key="3">
    <source>
        <dbReference type="EMBL" id="SPH16830.1"/>
    </source>
</evidence>
<keyword evidence="1" id="KW-0812">Transmembrane</keyword>
<evidence type="ECO:0000256" key="1">
    <source>
        <dbReference type="SAM" id="Phobius"/>
    </source>
</evidence>
<dbReference type="InterPro" id="IPR058058">
    <property type="entry name" value="CBU_0592-like"/>
</dbReference>
<dbReference type="AlphaFoldDB" id="A0A2R8B2R1"/>
<feature type="transmembrane region" description="Helical" evidence="1">
    <location>
        <begin position="61"/>
        <end position="80"/>
    </location>
</feature>
<keyword evidence="1" id="KW-0472">Membrane</keyword>
<evidence type="ECO:0000313" key="4">
    <source>
        <dbReference type="Proteomes" id="UP000244924"/>
    </source>
</evidence>
<protein>
    <recommendedName>
        <fullName evidence="2">CBU-0592-like domain-containing protein</fullName>
    </recommendedName>
</protein>
<keyword evidence="4" id="KW-1185">Reference proteome</keyword>
<dbReference type="EMBL" id="OMOQ01000001">
    <property type="protein sequence ID" value="SPH16830.1"/>
    <property type="molecule type" value="Genomic_DNA"/>
</dbReference>
<evidence type="ECO:0000259" key="2">
    <source>
        <dbReference type="Pfam" id="PF26604"/>
    </source>
</evidence>